<evidence type="ECO:0000256" key="2">
    <source>
        <dbReference type="SAM" id="Coils"/>
    </source>
</evidence>
<feature type="region of interest" description="Disordered" evidence="3">
    <location>
        <begin position="45"/>
        <end position="67"/>
    </location>
</feature>
<feature type="compositionally biased region" description="Basic and acidic residues" evidence="3">
    <location>
        <begin position="54"/>
        <end position="67"/>
    </location>
</feature>
<feature type="region of interest" description="Disordered" evidence="3">
    <location>
        <begin position="317"/>
        <end position="337"/>
    </location>
</feature>
<dbReference type="InterPro" id="IPR039986">
    <property type="entry name" value="CFAP210"/>
</dbReference>
<dbReference type="Proteomes" id="UP001465755">
    <property type="component" value="Unassembled WGS sequence"/>
</dbReference>
<evidence type="ECO:0000313" key="5">
    <source>
        <dbReference type="EMBL" id="KAK9790741.1"/>
    </source>
</evidence>
<reference evidence="5 6" key="1">
    <citation type="journal article" date="2024" name="Nat. Commun.">
        <title>Phylogenomics reveals the evolutionary origins of lichenization in chlorophyte algae.</title>
        <authorList>
            <person name="Puginier C."/>
            <person name="Libourel C."/>
            <person name="Otte J."/>
            <person name="Skaloud P."/>
            <person name="Haon M."/>
            <person name="Grisel S."/>
            <person name="Petersen M."/>
            <person name="Berrin J.G."/>
            <person name="Delaux P.M."/>
            <person name="Dal Grande F."/>
            <person name="Keller J."/>
        </authorList>
    </citation>
    <scope>NUCLEOTIDE SEQUENCE [LARGE SCALE GENOMIC DNA]</scope>
    <source>
        <strain evidence="5 6">SAG 2036</strain>
    </source>
</reference>
<accession>A0AAW1NQS8</accession>
<feature type="coiled-coil region" evidence="2">
    <location>
        <begin position="153"/>
        <end position="197"/>
    </location>
</feature>
<evidence type="ECO:0000259" key="4">
    <source>
        <dbReference type="Pfam" id="PF13868"/>
    </source>
</evidence>
<protein>
    <recommendedName>
        <fullName evidence="4">Trichohyalin-plectin-homology domain-containing protein</fullName>
    </recommendedName>
</protein>
<dbReference type="PANTHER" id="PTHR28663:SF1">
    <property type="entry name" value="CILIA- AND FLAGELLA- ASSOCIATED PROTEIN 210"/>
    <property type="match status" value="1"/>
</dbReference>
<dbReference type="PANTHER" id="PTHR28663">
    <property type="entry name" value="COILED-COIL DOMAIN-CONTAINING PROTEIN 173"/>
    <property type="match status" value="1"/>
</dbReference>
<name>A0AAW1NQS8_9CHLO</name>
<organism evidence="5 6">
    <name type="scientific">Symbiochloris irregularis</name>
    <dbReference type="NCBI Taxonomy" id="706552"/>
    <lineage>
        <taxon>Eukaryota</taxon>
        <taxon>Viridiplantae</taxon>
        <taxon>Chlorophyta</taxon>
        <taxon>core chlorophytes</taxon>
        <taxon>Trebouxiophyceae</taxon>
        <taxon>Trebouxiales</taxon>
        <taxon>Trebouxiaceae</taxon>
        <taxon>Symbiochloris</taxon>
    </lineage>
</organism>
<keyword evidence="1 2" id="KW-0175">Coiled coil</keyword>
<evidence type="ECO:0000313" key="6">
    <source>
        <dbReference type="Proteomes" id="UP001465755"/>
    </source>
</evidence>
<evidence type="ECO:0000256" key="1">
    <source>
        <dbReference type="ARBA" id="ARBA00023054"/>
    </source>
</evidence>
<dbReference type="Pfam" id="PF13868">
    <property type="entry name" value="TPH"/>
    <property type="match status" value="1"/>
</dbReference>
<sequence>MAPTTVTIISKSHLEAIRAKAAPPPPNVVDEEALRLKALSEEKASRWPDTLQAQRRERDAARKQRLDEEEAVRQELDRREAELRDEQRRHLAEQAQTALWEQSALARAVRSQLLLSEVMAERQTQIAEQEYLRAVAQAQEGQYLAQLHGQLQAQDDAEKARQAEEQASRLHQKAILLQQLEELREAILAEREVKRLEGERIVKQAVQAQEAAQEEEARVRARAVQALRETQASNQVLLAIKAQQRRAEAEADERIKMHAAQQEAFKAQQAAEQATKIAAVAKRRAAIIEAAERVHAAMQEAAAARVNRDIAQLKDTQAQDAAREAAKRKQQQQDLERSWADQLAARAEAAEAANTASKAAAENLAVKLATLKALDEEEAARLQAREHQQQAFLLHQIARKQAHAASERFHDHEETLARLWAQREMEGELRAKAAVLVEEWAQSGKPQGPLGRPLQAAIKLSMA</sequence>
<evidence type="ECO:0000256" key="3">
    <source>
        <dbReference type="SAM" id="MobiDB-lite"/>
    </source>
</evidence>
<comment type="caution">
    <text evidence="5">The sequence shown here is derived from an EMBL/GenBank/DDBJ whole genome shotgun (WGS) entry which is preliminary data.</text>
</comment>
<dbReference type="EMBL" id="JALJOQ010000188">
    <property type="protein sequence ID" value="KAK9790741.1"/>
    <property type="molecule type" value="Genomic_DNA"/>
</dbReference>
<feature type="domain" description="Trichohyalin-plectin-homology" evidence="4">
    <location>
        <begin position="101"/>
        <end position="439"/>
    </location>
</feature>
<dbReference type="AlphaFoldDB" id="A0AAW1NQS8"/>
<keyword evidence="6" id="KW-1185">Reference proteome</keyword>
<gene>
    <name evidence="5" type="ORF">WJX73_007368</name>
</gene>
<dbReference type="InterPro" id="IPR043597">
    <property type="entry name" value="TPH_dom"/>
</dbReference>
<proteinExistence type="predicted"/>